<comment type="caution">
    <text evidence="3">The sequence shown here is derived from an EMBL/GenBank/DDBJ whole genome shotgun (WGS) entry which is preliminary data.</text>
</comment>
<evidence type="ECO:0008006" key="5">
    <source>
        <dbReference type="Google" id="ProtNLM"/>
    </source>
</evidence>
<dbReference type="EMBL" id="QGMY01000008">
    <property type="protein sequence ID" value="PWR71660.1"/>
    <property type="molecule type" value="Genomic_DNA"/>
</dbReference>
<dbReference type="Pfam" id="PF00326">
    <property type="entry name" value="Peptidase_S9"/>
    <property type="match status" value="1"/>
</dbReference>
<dbReference type="Proteomes" id="UP000245657">
    <property type="component" value="Unassembled WGS sequence"/>
</dbReference>
<evidence type="ECO:0000259" key="2">
    <source>
        <dbReference type="Pfam" id="PF00930"/>
    </source>
</evidence>
<reference evidence="3 4" key="1">
    <citation type="submission" date="2018-05" db="EMBL/GenBank/DDBJ databases">
        <title>Draft genome of Methanospirillum lacunae Ki8-1.</title>
        <authorList>
            <person name="Dueholm M.S."/>
            <person name="Nielsen P.H."/>
            <person name="Bakmann L.F."/>
            <person name="Otzen D.E."/>
        </authorList>
    </citation>
    <scope>NUCLEOTIDE SEQUENCE [LARGE SCALE GENOMIC DNA]</scope>
    <source>
        <strain evidence="3 4">Ki8-1</strain>
    </source>
</reference>
<evidence type="ECO:0000259" key="1">
    <source>
        <dbReference type="Pfam" id="PF00326"/>
    </source>
</evidence>
<dbReference type="OrthoDB" id="25019at2157"/>
<feature type="domain" description="Dipeptidylpeptidase IV N-terminal" evidence="2">
    <location>
        <begin position="129"/>
        <end position="478"/>
    </location>
</feature>
<dbReference type="SUPFAM" id="SSF53474">
    <property type="entry name" value="alpha/beta-Hydrolases"/>
    <property type="match status" value="1"/>
</dbReference>
<accession>A0A2V2MZB7</accession>
<gene>
    <name evidence="3" type="ORF">DK846_12500</name>
</gene>
<dbReference type="GO" id="GO:0008236">
    <property type="term" value="F:serine-type peptidase activity"/>
    <property type="evidence" value="ECO:0007669"/>
    <property type="project" value="InterPro"/>
</dbReference>
<dbReference type="InterPro" id="IPR002469">
    <property type="entry name" value="Peptidase_S9B_N"/>
</dbReference>
<sequence length="764" mass="86059">MFCRLTWFHLLIFITTALLLLTPVQARDTNHPTSEDISMAEFFYPDNAVSHIYHANLNPTWVRNDSFWYMDPGKQTTMFFLVNVSQNFRTRLLDTDRLVASLSNVSGKEIDPAHLPITNIVVPPDLNSIRFDAFGKTWSCDLSVYHLSDMTLPAAVRTGLPSPDQHYIAYVNGSNLNVYDTTAGVSSQLTTDGTSDYFYGKRSDTVRYPVTEARLNSSPTPYLVWSPDSTKIRTFKIDQQNVSQYYLVQNAPENGSIKPILYSYRFATPGDAVVPEYEPITIDVRTQQIISMNWSSQPETTMMDTDQDELSKWSSSGDIYTLYLERGEKTLKLLKEDSITGDVHDILNETGETYREANLQYASTPNFAVLKNSDIIWFSERDGWGHLYLYDSNGTLKNQITSGPWVVRDLLAVDENSSTVYFTASGKEQGNPYYKYLYRIGLDGSGLTLLTPGNADHEVTLSPDFTSFIESYSRTDLPTVTDLKSIDGTLLMHLGAADDSDITGRGWVSPERVTFKARDGSTDLYGLVFKPTNFDETKKYPVVDIVYPGPYTIVTATQYPSDSGWNSKIFWTCQMLSELGYVVVTMDGLGTAYRSKAFHDVSYANLSDCGIADHISGLKELASRYSWMDISRVGMYGKSAGGFMTAQAMLTYPDFFKVGVAASGDQDCRLYGSFWGEKYEGYPVSDRYLEQVTAKKAANLSGKLLLLTGDMDDNVHPAMTMQLADALQKANKTFDMFVFTNKNHDLNYDPYYLRKMMKYFVDNL</sequence>
<evidence type="ECO:0000313" key="4">
    <source>
        <dbReference type="Proteomes" id="UP000245657"/>
    </source>
</evidence>
<evidence type="ECO:0000313" key="3">
    <source>
        <dbReference type="EMBL" id="PWR71660.1"/>
    </source>
</evidence>
<name>A0A2V2MZB7_9EURY</name>
<dbReference type="GeneID" id="97550172"/>
<organism evidence="3 4">
    <name type="scientific">Methanospirillum lacunae</name>
    <dbReference type="NCBI Taxonomy" id="668570"/>
    <lineage>
        <taxon>Archaea</taxon>
        <taxon>Methanobacteriati</taxon>
        <taxon>Methanobacteriota</taxon>
        <taxon>Stenosarchaea group</taxon>
        <taxon>Methanomicrobia</taxon>
        <taxon>Methanomicrobiales</taxon>
        <taxon>Methanospirillaceae</taxon>
        <taxon>Methanospirillum</taxon>
    </lineage>
</organism>
<protein>
    <recommendedName>
        <fullName evidence="5">S9 family peptidase</fullName>
    </recommendedName>
</protein>
<dbReference type="GO" id="GO:0008239">
    <property type="term" value="F:dipeptidyl-peptidase activity"/>
    <property type="evidence" value="ECO:0007669"/>
    <property type="project" value="TreeGrafter"/>
</dbReference>
<dbReference type="PANTHER" id="PTHR11731:SF193">
    <property type="entry name" value="DIPEPTIDYL PEPTIDASE 9"/>
    <property type="match status" value="1"/>
</dbReference>
<dbReference type="AlphaFoldDB" id="A0A2V2MZB7"/>
<proteinExistence type="predicted"/>
<dbReference type="Gene3D" id="2.140.10.30">
    <property type="entry name" value="Dipeptidylpeptidase IV, N-terminal domain"/>
    <property type="match status" value="1"/>
</dbReference>
<dbReference type="InterPro" id="IPR029058">
    <property type="entry name" value="AB_hydrolase_fold"/>
</dbReference>
<dbReference type="PANTHER" id="PTHR11731">
    <property type="entry name" value="PROTEASE FAMILY S9B,C DIPEPTIDYL-PEPTIDASE IV-RELATED"/>
    <property type="match status" value="1"/>
</dbReference>
<dbReference type="InterPro" id="IPR001375">
    <property type="entry name" value="Peptidase_S9_cat"/>
</dbReference>
<dbReference type="RefSeq" id="WP_109969279.1">
    <property type="nucleotide sequence ID" value="NZ_CP176093.1"/>
</dbReference>
<keyword evidence="4" id="KW-1185">Reference proteome</keyword>
<feature type="domain" description="Peptidase S9 prolyl oligopeptidase catalytic" evidence="1">
    <location>
        <begin position="570"/>
        <end position="763"/>
    </location>
</feature>
<dbReference type="InterPro" id="IPR050278">
    <property type="entry name" value="Serine_Prot_S9B/DPPIV"/>
</dbReference>
<dbReference type="SUPFAM" id="SSF82171">
    <property type="entry name" value="DPP6 N-terminal domain-like"/>
    <property type="match status" value="1"/>
</dbReference>
<dbReference type="Pfam" id="PF00930">
    <property type="entry name" value="DPPIV_N"/>
    <property type="match status" value="1"/>
</dbReference>
<dbReference type="Gene3D" id="3.40.50.1820">
    <property type="entry name" value="alpha/beta hydrolase"/>
    <property type="match status" value="1"/>
</dbReference>
<dbReference type="GO" id="GO:0006508">
    <property type="term" value="P:proteolysis"/>
    <property type="evidence" value="ECO:0007669"/>
    <property type="project" value="InterPro"/>
</dbReference>